<feature type="compositionally biased region" description="Basic and acidic residues" evidence="12">
    <location>
        <begin position="278"/>
        <end position="287"/>
    </location>
</feature>
<keyword evidence="4 13" id="KW-0812">Transmembrane</keyword>
<keyword evidence="9 11" id="KW-0482">Metalloprotease</keyword>
<dbReference type="GO" id="GO:0005886">
    <property type="term" value="C:plasma membrane"/>
    <property type="evidence" value="ECO:0007669"/>
    <property type="project" value="UniProtKB-SubCell"/>
</dbReference>
<keyword evidence="8 13" id="KW-1133">Transmembrane helix</keyword>
<keyword evidence="7 11" id="KW-0862">Zinc</keyword>
<evidence type="ECO:0000313" key="15">
    <source>
        <dbReference type="EMBL" id="MBB3142673.1"/>
    </source>
</evidence>
<dbReference type="GO" id="GO:0006508">
    <property type="term" value="P:proteolysis"/>
    <property type="evidence" value="ECO:0007669"/>
    <property type="project" value="UniProtKB-KW"/>
</dbReference>
<evidence type="ECO:0000313" key="16">
    <source>
        <dbReference type="Proteomes" id="UP000525987"/>
    </source>
</evidence>
<comment type="subcellular location">
    <subcellularLocation>
        <location evidence="1">Cell membrane</location>
        <topology evidence="1">Multi-pass membrane protein</topology>
    </subcellularLocation>
</comment>
<keyword evidence="10 13" id="KW-0472">Membrane</keyword>
<name>A0A7W5C1L2_9GAMM</name>
<dbReference type="AlphaFoldDB" id="A0A7W5C1L2"/>
<evidence type="ECO:0000256" key="12">
    <source>
        <dbReference type="SAM" id="MobiDB-lite"/>
    </source>
</evidence>
<keyword evidence="6 11" id="KW-0378">Hydrolase</keyword>
<dbReference type="EC" id="3.4.24.-" evidence="15"/>
<evidence type="ECO:0000256" key="10">
    <source>
        <dbReference type="ARBA" id="ARBA00023136"/>
    </source>
</evidence>
<comment type="cofactor">
    <cofactor evidence="11">
        <name>Zn(2+)</name>
        <dbReference type="ChEBI" id="CHEBI:29105"/>
    </cofactor>
    <text evidence="11">Binds 1 zinc ion per subunit.</text>
</comment>
<evidence type="ECO:0000256" key="5">
    <source>
        <dbReference type="ARBA" id="ARBA00022723"/>
    </source>
</evidence>
<dbReference type="GO" id="GO:0004222">
    <property type="term" value="F:metalloendopeptidase activity"/>
    <property type="evidence" value="ECO:0007669"/>
    <property type="project" value="InterPro"/>
</dbReference>
<keyword evidence="2" id="KW-1003">Cell membrane</keyword>
<protein>
    <submittedName>
        <fullName evidence="15">Heat shock protein HtpX</fullName>
        <ecNumber evidence="15">3.4.24.-</ecNumber>
    </submittedName>
</protein>
<dbReference type="InterPro" id="IPR001915">
    <property type="entry name" value="Peptidase_M48"/>
</dbReference>
<keyword evidence="16" id="KW-1185">Reference proteome</keyword>
<evidence type="ECO:0000256" key="6">
    <source>
        <dbReference type="ARBA" id="ARBA00022801"/>
    </source>
</evidence>
<dbReference type="Gene3D" id="3.30.2010.10">
    <property type="entry name" value="Metalloproteases ('zincins'), catalytic domain"/>
    <property type="match status" value="1"/>
</dbReference>
<dbReference type="PANTHER" id="PTHR43221">
    <property type="entry name" value="PROTEASE HTPX"/>
    <property type="match status" value="1"/>
</dbReference>
<dbReference type="Proteomes" id="UP000525987">
    <property type="component" value="Unassembled WGS sequence"/>
</dbReference>
<feature type="domain" description="Peptidase M48" evidence="14">
    <location>
        <begin position="76"/>
        <end position="280"/>
    </location>
</feature>
<dbReference type="Pfam" id="PF01435">
    <property type="entry name" value="Peptidase_M48"/>
    <property type="match status" value="1"/>
</dbReference>
<feature type="transmembrane region" description="Helical" evidence="13">
    <location>
        <begin position="36"/>
        <end position="56"/>
    </location>
</feature>
<evidence type="ECO:0000256" key="7">
    <source>
        <dbReference type="ARBA" id="ARBA00022833"/>
    </source>
</evidence>
<feature type="transmembrane region" description="Helical" evidence="13">
    <location>
        <begin position="191"/>
        <end position="213"/>
    </location>
</feature>
<organism evidence="15 16">
    <name type="scientific">Halomonas organivorans</name>
    <dbReference type="NCBI Taxonomy" id="257772"/>
    <lineage>
        <taxon>Bacteria</taxon>
        <taxon>Pseudomonadati</taxon>
        <taxon>Pseudomonadota</taxon>
        <taxon>Gammaproteobacteria</taxon>
        <taxon>Oceanospirillales</taxon>
        <taxon>Halomonadaceae</taxon>
        <taxon>Halomonas</taxon>
    </lineage>
</organism>
<comment type="caution">
    <text evidence="15">The sequence shown here is derived from an EMBL/GenBank/DDBJ whole genome shotgun (WGS) entry which is preliminary data.</text>
</comment>
<evidence type="ECO:0000256" key="2">
    <source>
        <dbReference type="ARBA" id="ARBA00022475"/>
    </source>
</evidence>
<evidence type="ECO:0000256" key="3">
    <source>
        <dbReference type="ARBA" id="ARBA00022670"/>
    </source>
</evidence>
<dbReference type="EMBL" id="JACHXM010000025">
    <property type="protein sequence ID" value="MBB3142673.1"/>
    <property type="molecule type" value="Genomic_DNA"/>
</dbReference>
<keyword evidence="3 11" id="KW-0645">Protease</keyword>
<reference evidence="15 16" key="1">
    <citation type="submission" date="2020-08" db="EMBL/GenBank/DDBJ databases">
        <title>Genomic Encyclopedia of Type Strains, Phase III (KMG-III): the genomes of soil and plant-associated and newly described type strains.</title>
        <authorList>
            <person name="Whitman W."/>
        </authorList>
    </citation>
    <scope>NUCLEOTIDE SEQUENCE [LARGE SCALE GENOMIC DNA]</scope>
    <source>
        <strain evidence="15 16">CECT 5995</strain>
    </source>
</reference>
<gene>
    <name evidence="15" type="ORF">FHR96_003573</name>
</gene>
<feature type="region of interest" description="Disordered" evidence="12">
    <location>
        <begin position="278"/>
        <end position="315"/>
    </location>
</feature>
<dbReference type="GO" id="GO:0046872">
    <property type="term" value="F:metal ion binding"/>
    <property type="evidence" value="ECO:0007669"/>
    <property type="project" value="UniProtKB-KW"/>
</dbReference>
<evidence type="ECO:0000259" key="14">
    <source>
        <dbReference type="Pfam" id="PF01435"/>
    </source>
</evidence>
<evidence type="ECO:0000256" key="4">
    <source>
        <dbReference type="ARBA" id="ARBA00022692"/>
    </source>
</evidence>
<feature type="compositionally biased region" description="Low complexity" evidence="12">
    <location>
        <begin position="288"/>
        <end position="300"/>
    </location>
</feature>
<feature type="transmembrane region" description="Helical" evidence="13">
    <location>
        <begin position="165"/>
        <end position="185"/>
    </location>
</feature>
<dbReference type="PANTHER" id="PTHR43221:SF1">
    <property type="entry name" value="PROTEASE HTPX"/>
    <property type="match status" value="1"/>
</dbReference>
<sequence>MTSGQRRFTRQRLVNGVQTALIMGGLALTLSLPGYLLAGLGGVLIGLSAVTVATLATSRVPARLILTQAGAGRLAPSQAPEIHALLARLYARAGLRSPPQLYYAATPELNAFAVGGPRDGGIAITEGLLRSLTLRELAGVLAHEVSHLRHGDTRVMSIAATMTRLTLWLTSAIQLAILFSLPLMLAGDVTMPWLTLLVVAFAPTLSTLLSLALSRQREYTADLEAAALTGDPKGLMSALMVLERQHGRWLSSLFGRQRPAALEWLRTHPDTRERIRRLAELDDDRHGPPLTTTPTRAAIPRRPPPLRSGDWRRRS</sequence>
<evidence type="ECO:0000256" key="11">
    <source>
        <dbReference type="RuleBase" id="RU003983"/>
    </source>
</evidence>
<dbReference type="InterPro" id="IPR050083">
    <property type="entry name" value="HtpX_protease"/>
</dbReference>
<proteinExistence type="inferred from homology"/>
<dbReference type="CDD" id="cd07339">
    <property type="entry name" value="M48B_HtpX_like"/>
    <property type="match status" value="1"/>
</dbReference>
<dbReference type="RefSeq" id="WP_183389039.1">
    <property type="nucleotide sequence ID" value="NZ_JACHXM010000025.1"/>
</dbReference>
<evidence type="ECO:0000256" key="9">
    <source>
        <dbReference type="ARBA" id="ARBA00023049"/>
    </source>
</evidence>
<keyword evidence="15" id="KW-0346">Stress response</keyword>
<accession>A0A7W5C1L2</accession>
<comment type="similarity">
    <text evidence="11">Belongs to the peptidase M48 family.</text>
</comment>
<feature type="transmembrane region" description="Helical" evidence="13">
    <location>
        <begin position="12"/>
        <end position="30"/>
    </location>
</feature>
<keyword evidence="5" id="KW-0479">Metal-binding</keyword>
<evidence type="ECO:0000256" key="1">
    <source>
        <dbReference type="ARBA" id="ARBA00004651"/>
    </source>
</evidence>
<evidence type="ECO:0000256" key="13">
    <source>
        <dbReference type="SAM" id="Phobius"/>
    </source>
</evidence>
<evidence type="ECO:0000256" key="8">
    <source>
        <dbReference type="ARBA" id="ARBA00022989"/>
    </source>
</evidence>